<dbReference type="PANTHER" id="PTHR44259:SF107">
    <property type="entry name" value="F-BOX PROTEIN SKIP23-LIKE"/>
    <property type="match status" value="1"/>
</dbReference>
<dbReference type="STRING" id="210143.A0A1R3GR79"/>
<evidence type="ECO:0000259" key="1">
    <source>
        <dbReference type="Pfam" id="PF03478"/>
    </source>
</evidence>
<dbReference type="AlphaFoldDB" id="A0A1R3GR79"/>
<dbReference type="Gramene" id="OMO60614">
    <property type="protein sequence ID" value="OMO60614"/>
    <property type="gene ID" value="CCACVL1_24009"/>
</dbReference>
<dbReference type="OrthoDB" id="642536at2759"/>
<gene>
    <name evidence="2" type="ORF">CCACVL1_24009</name>
</gene>
<accession>A0A1R3GR79</accession>
<proteinExistence type="predicted"/>
<reference evidence="2 3" key="1">
    <citation type="submission" date="2013-09" db="EMBL/GenBank/DDBJ databases">
        <title>Corchorus capsularis genome sequencing.</title>
        <authorList>
            <person name="Alam M."/>
            <person name="Haque M.S."/>
            <person name="Islam M.S."/>
            <person name="Emdad E.M."/>
            <person name="Islam M.M."/>
            <person name="Ahmed B."/>
            <person name="Halim A."/>
            <person name="Hossen Q.M.M."/>
            <person name="Hossain M.Z."/>
            <person name="Ahmed R."/>
            <person name="Khan M.M."/>
            <person name="Islam R."/>
            <person name="Rashid M.M."/>
            <person name="Khan S.A."/>
            <person name="Rahman M.S."/>
            <person name="Alam M."/>
        </authorList>
    </citation>
    <scope>NUCLEOTIDE SEQUENCE [LARGE SCALE GENOMIC DNA]</scope>
    <source>
        <strain evidence="3">cv. CVL-1</strain>
        <tissue evidence="2">Whole seedling</tissue>
    </source>
</reference>
<protein>
    <recommendedName>
        <fullName evidence="1">KIB1-4 beta-propeller domain-containing protein</fullName>
    </recommendedName>
</protein>
<sequence length="376" mass="42781">MKSVFPDWGNIPCDVLCCIASKTHPSVQDFVRMGAVCRSWQNSLKHLKPKFPICLMLTETSEDDNDNRRCFVTASEEKVMEFGLSEIRNRRCWGTPFGWIATYGLDDQIGLFNPLTKDYLSLPPAGHNLKTDDSQSGLDFIYKVFLSSTPTSPDCIVMVIYSETNKLAFAKPGDQQWTSIESPEYISDVTYFNRQFFVVKFTGDLLICQGLEGSSPKAIEFASRPTQLNPLNPKYIVDLGGHLCMISRYIREYEYCNEDGELEIESLYQTDQFKMAKLDMHTRNWEIVLSLGDRSLFLGTCCTFSVLAADYLACTSNCIYFTEERSDLYNEIYGGGFDTGIFCCDNKEILRLPDGDDELYLSKITPPLWIHPTNSH</sequence>
<dbReference type="Proteomes" id="UP000188268">
    <property type="component" value="Unassembled WGS sequence"/>
</dbReference>
<dbReference type="InterPro" id="IPR005174">
    <property type="entry name" value="KIB1-4_b-propeller"/>
</dbReference>
<dbReference type="PANTHER" id="PTHR44259">
    <property type="entry name" value="OS07G0183000 PROTEIN-RELATED"/>
    <property type="match status" value="1"/>
</dbReference>
<evidence type="ECO:0000313" key="2">
    <source>
        <dbReference type="EMBL" id="OMO60614.1"/>
    </source>
</evidence>
<comment type="caution">
    <text evidence="2">The sequence shown here is derived from an EMBL/GenBank/DDBJ whole genome shotgun (WGS) entry which is preliminary data.</text>
</comment>
<feature type="domain" description="KIB1-4 beta-propeller" evidence="1">
    <location>
        <begin position="72"/>
        <end position="335"/>
    </location>
</feature>
<organism evidence="2 3">
    <name type="scientific">Corchorus capsularis</name>
    <name type="common">Jute</name>
    <dbReference type="NCBI Taxonomy" id="210143"/>
    <lineage>
        <taxon>Eukaryota</taxon>
        <taxon>Viridiplantae</taxon>
        <taxon>Streptophyta</taxon>
        <taxon>Embryophyta</taxon>
        <taxon>Tracheophyta</taxon>
        <taxon>Spermatophyta</taxon>
        <taxon>Magnoliopsida</taxon>
        <taxon>eudicotyledons</taxon>
        <taxon>Gunneridae</taxon>
        <taxon>Pentapetalae</taxon>
        <taxon>rosids</taxon>
        <taxon>malvids</taxon>
        <taxon>Malvales</taxon>
        <taxon>Malvaceae</taxon>
        <taxon>Grewioideae</taxon>
        <taxon>Apeibeae</taxon>
        <taxon>Corchorus</taxon>
    </lineage>
</organism>
<dbReference type="EMBL" id="AWWV01013682">
    <property type="protein sequence ID" value="OMO60614.1"/>
    <property type="molecule type" value="Genomic_DNA"/>
</dbReference>
<evidence type="ECO:0000313" key="3">
    <source>
        <dbReference type="Proteomes" id="UP000188268"/>
    </source>
</evidence>
<name>A0A1R3GR79_COCAP</name>
<keyword evidence="3" id="KW-1185">Reference proteome</keyword>
<dbReference type="Pfam" id="PF03478">
    <property type="entry name" value="Beta-prop_KIB1-4"/>
    <property type="match status" value="1"/>
</dbReference>
<dbReference type="OMA" id="QREIVIF"/>
<dbReference type="Gene3D" id="1.20.1280.50">
    <property type="match status" value="1"/>
</dbReference>
<dbReference type="InterPro" id="IPR050942">
    <property type="entry name" value="F-box_BR-signaling"/>
</dbReference>